<dbReference type="EMBL" id="CP006773">
    <property type="protein sequence ID" value="AHD02926.1"/>
    <property type="molecule type" value="Genomic_DNA"/>
</dbReference>
<evidence type="ECO:0000313" key="2">
    <source>
        <dbReference type="Proteomes" id="UP000018780"/>
    </source>
</evidence>
<dbReference type="HOGENOM" id="CLU_3409594_0_0_5"/>
<dbReference type="STRING" id="999552.METH_06640"/>
<dbReference type="KEGG" id="lmd:METH_06640"/>
<proteinExistence type="predicted"/>
<sequence length="29" mass="3176">MQRTAKKTCHAGDCQGCFNSGLQSLLETF</sequence>
<dbReference type="AlphaFoldDB" id="V9VW01"/>
<organism evidence="1 2">
    <name type="scientific">Leisingera methylohalidivorans DSM 14336</name>
    <dbReference type="NCBI Taxonomy" id="999552"/>
    <lineage>
        <taxon>Bacteria</taxon>
        <taxon>Pseudomonadati</taxon>
        <taxon>Pseudomonadota</taxon>
        <taxon>Alphaproteobacteria</taxon>
        <taxon>Rhodobacterales</taxon>
        <taxon>Roseobacteraceae</taxon>
        <taxon>Leisingera</taxon>
    </lineage>
</organism>
<name>V9VW01_9RHOB</name>
<dbReference type="Proteomes" id="UP000018780">
    <property type="component" value="Chromosome"/>
</dbReference>
<accession>V9VW01</accession>
<keyword evidence="2" id="KW-1185">Reference proteome</keyword>
<evidence type="ECO:0000313" key="1">
    <source>
        <dbReference type="EMBL" id="AHD02926.1"/>
    </source>
</evidence>
<gene>
    <name evidence="1" type="ORF">METH_06640</name>
</gene>
<protein>
    <submittedName>
        <fullName evidence="1">Uncharacterized protein</fullName>
    </submittedName>
</protein>
<reference evidence="1 2" key="1">
    <citation type="submission" date="2013-09" db="EMBL/GenBank/DDBJ databases">
        <authorList>
            <consortium name="DOE Joint Genome Institute"/>
            <person name="Klenk H.-P."/>
            <person name="Huntemann M."/>
            <person name="Han J."/>
            <person name="Chen A."/>
            <person name="Kyrpides N."/>
            <person name="Mavromatis K."/>
            <person name="Markowitz V."/>
            <person name="Palaniappan K."/>
            <person name="Ivanova N."/>
            <person name="Schaumberg A."/>
            <person name="Pati A."/>
            <person name="Liolios K."/>
            <person name="Nordberg H.P."/>
            <person name="Cantor M.N."/>
            <person name="Hua S.X."/>
            <person name="Woyke T."/>
        </authorList>
    </citation>
    <scope>NUCLEOTIDE SEQUENCE [LARGE SCALE GENOMIC DNA]</scope>
    <source>
        <strain evidence="1 2">DSM 14336</strain>
    </source>
</reference>